<evidence type="ECO:0000313" key="11">
    <source>
        <dbReference type="Proteomes" id="UP000295146"/>
    </source>
</evidence>
<dbReference type="Pfam" id="PF01850">
    <property type="entry name" value="PIN"/>
    <property type="match status" value="1"/>
</dbReference>
<name>A0A4R8BW32_9ACTN</name>
<dbReference type="PANTHER" id="PTHR33653">
    <property type="entry name" value="RIBONUCLEASE VAPC2"/>
    <property type="match status" value="1"/>
</dbReference>
<dbReference type="AlphaFoldDB" id="A0A4R8BW32"/>
<evidence type="ECO:0000256" key="5">
    <source>
        <dbReference type="ARBA" id="ARBA00022801"/>
    </source>
</evidence>
<feature type="domain" description="PIN" evidence="9">
    <location>
        <begin position="4"/>
        <end position="118"/>
    </location>
</feature>
<dbReference type="GO" id="GO:0004540">
    <property type="term" value="F:RNA nuclease activity"/>
    <property type="evidence" value="ECO:0007669"/>
    <property type="project" value="InterPro"/>
</dbReference>
<comment type="similarity">
    <text evidence="7 8">Belongs to the PINc/VapC protein family.</text>
</comment>
<keyword evidence="4 8" id="KW-0479">Metal-binding</keyword>
<feature type="binding site" evidence="8">
    <location>
        <position position="92"/>
    </location>
    <ligand>
        <name>Mg(2+)</name>
        <dbReference type="ChEBI" id="CHEBI:18420"/>
    </ligand>
</feature>
<dbReference type="InterPro" id="IPR029060">
    <property type="entry name" value="PIN-like_dom_sf"/>
</dbReference>
<dbReference type="Gene3D" id="3.40.50.1010">
    <property type="entry name" value="5'-nuclease"/>
    <property type="match status" value="1"/>
</dbReference>
<proteinExistence type="inferred from homology"/>
<dbReference type="Proteomes" id="UP000295146">
    <property type="component" value="Unassembled WGS sequence"/>
</dbReference>
<protein>
    <recommendedName>
        <fullName evidence="8">Ribonuclease VapC</fullName>
        <shortName evidence="8">RNase VapC</shortName>
        <ecNumber evidence="8">3.1.-.-</ecNumber>
    </recommendedName>
    <alternativeName>
        <fullName evidence="8">Toxin VapC</fullName>
    </alternativeName>
</protein>
<evidence type="ECO:0000256" key="6">
    <source>
        <dbReference type="ARBA" id="ARBA00022842"/>
    </source>
</evidence>
<dbReference type="EC" id="3.1.-.-" evidence="8"/>
<evidence type="ECO:0000256" key="8">
    <source>
        <dbReference type="HAMAP-Rule" id="MF_00265"/>
    </source>
</evidence>
<evidence type="ECO:0000313" key="10">
    <source>
        <dbReference type="EMBL" id="TDW65998.1"/>
    </source>
</evidence>
<keyword evidence="3 8" id="KW-0540">Nuclease</keyword>
<dbReference type="InterPro" id="IPR022907">
    <property type="entry name" value="VapC_family"/>
</dbReference>
<evidence type="ECO:0000256" key="1">
    <source>
        <dbReference type="ARBA" id="ARBA00001946"/>
    </source>
</evidence>
<dbReference type="InterPro" id="IPR002716">
    <property type="entry name" value="PIN_dom"/>
</dbReference>
<keyword evidence="5 8" id="KW-0378">Hydrolase</keyword>
<keyword evidence="6 8" id="KW-0460">Magnesium</keyword>
<evidence type="ECO:0000256" key="7">
    <source>
        <dbReference type="ARBA" id="ARBA00038093"/>
    </source>
</evidence>
<dbReference type="OrthoDB" id="9815354at2"/>
<feature type="binding site" evidence="8">
    <location>
        <position position="6"/>
    </location>
    <ligand>
        <name>Mg(2+)</name>
        <dbReference type="ChEBI" id="CHEBI:18420"/>
    </ligand>
</feature>
<organism evidence="10 11">
    <name type="scientific">Kribbella pratensis</name>
    <dbReference type="NCBI Taxonomy" id="2512112"/>
    <lineage>
        <taxon>Bacteria</taxon>
        <taxon>Bacillati</taxon>
        <taxon>Actinomycetota</taxon>
        <taxon>Actinomycetes</taxon>
        <taxon>Propionibacteriales</taxon>
        <taxon>Kribbellaceae</taxon>
        <taxon>Kribbella</taxon>
    </lineage>
</organism>
<evidence type="ECO:0000256" key="4">
    <source>
        <dbReference type="ARBA" id="ARBA00022723"/>
    </source>
</evidence>
<dbReference type="EMBL" id="SODP01000003">
    <property type="protein sequence ID" value="TDW65998.1"/>
    <property type="molecule type" value="Genomic_DNA"/>
</dbReference>
<dbReference type="SUPFAM" id="SSF88723">
    <property type="entry name" value="PIN domain-like"/>
    <property type="match status" value="1"/>
</dbReference>
<keyword evidence="8" id="KW-0800">Toxin</keyword>
<keyword evidence="2 8" id="KW-1277">Toxin-antitoxin system</keyword>
<comment type="cofactor">
    <cofactor evidence="1 8">
        <name>Mg(2+)</name>
        <dbReference type="ChEBI" id="CHEBI:18420"/>
    </cofactor>
</comment>
<dbReference type="GO" id="GO:0016787">
    <property type="term" value="F:hydrolase activity"/>
    <property type="evidence" value="ECO:0007669"/>
    <property type="project" value="UniProtKB-KW"/>
</dbReference>
<dbReference type="RefSeq" id="WP_134107607.1">
    <property type="nucleotide sequence ID" value="NZ_SODP01000003.1"/>
</dbReference>
<comment type="function">
    <text evidence="8">Toxic component of a toxin-antitoxin (TA) system. An RNase.</text>
</comment>
<sequence length="126" mass="13345">MRALLDTSVLIEGLDEPVDAEFAISTISLAELHFGVLVAKSPETRAARLRRLAGIERAFEALPVTDAVARTYGSFAAAVAAAGGQPRARAFDLVIAATAATHEAALFTRNPKDFRAIQELVEVVGI</sequence>
<keyword evidence="11" id="KW-1185">Reference proteome</keyword>
<evidence type="ECO:0000259" key="9">
    <source>
        <dbReference type="Pfam" id="PF01850"/>
    </source>
</evidence>
<evidence type="ECO:0000256" key="3">
    <source>
        <dbReference type="ARBA" id="ARBA00022722"/>
    </source>
</evidence>
<reference evidence="10 11" key="1">
    <citation type="submission" date="2019-03" db="EMBL/GenBank/DDBJ databases">
        <title>Genomic Encyclopedia of Type Strains, Phase III (KMG-III): the genomes of soil and plant-associated and newly described type strains.</title>
        <authorList>
            <person name="Whitman W."/>
        </authorList>
    </citation>
    <scope>NUCLEOTIDE SEQUENCE [LARGE SCALE GENOMIC DNA]</scope>
    <source>
        <strain evidence="10 11">VKM Ac-2573</strain>
    </source>
</reference>
<accession>A0A4R8BW32</accession>
<dbReference type="InterPro" id="IPR050556">
    <property type="entry name" value="Type_II_TA_system_RNase"/>
</dbReference>
<gene>
    <name evidence="8" type="primary">vapC</name>
    <name evidence="10" type="ORF">EV653_6013</name>
</gene>
<dbReference type="GO" id="GO:0090729">
    <property type="term" value="F:toxin activity"/>
    <property type="evidence" value="ECO:0007669"/>
    <property type="project" value="UniProtKB-KW"/>
</dbReference>
<evidence type="ECO:0000256" key="2">
    <source>
        <dbReference type="ARBA" id="ARBA00022649"/>
    </source>
</evidence>
<dbReference type="PANTHER" id="PTHR33653:SF1">
    <property type="entry name" value="RIBONUCLEASE VAPC2"/>
    <property type="match status" value="1"/>
</dbReference>
<comment type="caution">
    <text evidence="10">The sequence shown here is derived from an EMBL/GenBank/DDBJ whole genome shotgun (WGS) entry which is preliminary data.</text>
</comment>
<dbReference type="GO" id="GO:0000287">
    <property type="term" value="F:magnesium ion binding"/>
    <property type="evidence" value="ECO:0007669"/>
    <property type="project" value="UniProtKB-UniRule"/>
</dbReference>
<dbReference type="HAMAP" id="MF_00265">
    <property type="entry name" value="VapC_Nob1"/>
    <property type="match status" value="1"/>
</dbReference>